<evidence type="ECO:0000313" key="1">
    <source>
        <dbReference type="EMBL" id="MDR6208979.1"/>
    </source>
</evidence>
<protein>
    <submittedName>
        <fullName evidence="1">3-phenylpropionate/trans-cinnamate dioxygenase ferredoxin reductase subunit</fullName>
        <ecNumber evidence="1">1.18.1.3</ecNumber>
    </submittedName>
</protein>
<keyword evidence="1" id="KW-0223">Dioxygenase</keyword>
<dbReference type="EC" id="1.18.1.3" evidence="1"/>
<comment type="caution">
    <text evidence="1">The sequence shown here is derived from an EMBL/GenBank/DDBJ whole genome shotgun (WGS) entry which is preliminary data.</text>
</comment>
<organism evidence="1 2">
    <name type="scientific">Nocardioides zeae</name>
    <dbReference type="NCBI Taxonomy" id="1457234"/>
    <lineage>
        <taxon>Bacteria</taxon>
        <taxon>Bacillati</taxon>
        <taxon>Actinomycetota</taxon>
        <taxon>Actinomycetes</taxon>
        <taxon>Propionibacteriales</taxon>
        <taxon>Nocardioidaceae</taxon>
        <taxon>Nocardioides</taxon>
    </lineage>
</organism>
<name>A0ACC6IE69_9ACTN</name>
<gene>
    <name evidence="1" type="ORF">QE364_000671</name>
</gene>
<dbReference type="Proteomes" id="UP001261666">
    <property type="component" value="Unassembled WGS sequence"/>
</dbReference>
<proteinExistence type="predicted"/>
<dbReference type="EMBL" id="JAVIZJ010000002">
    <property type="protein sequence ID" value="MDR6208979.1"/>
    <property type="molecule type" value="Genomic_DNA"/>
</dbReference>
<evidence type="ECO:0000313" key="2">
    <source>
        <dbReference type="Proteomes" id="UP001261666"/>
    </source>
</evidence>
<reference evidence="1" key="1">
    <citation type="submission" date="2023-08" db="EMBL/GenBank/DDBJ databases">
        <title>Functional and genomic diversity of the sorghum phyllosphere microbiome.</title>
        <authorList>
            <person name="Shade A."/>
        </authorList>
    </citation>
    <scope>NUCLEOTIDE SEQUENCE</scope>
    <source>
        <strain evidence="1">SORGH_AS_0885</strain>
    </source>
</reference>
<keyword evidence="1" id="KW-0560">Oxidoreductase</keyword>
<keyword evidence="2" id="KW-1185">Reference proteome</keyword>
<accession>A0ACC6IE69</accession>
<sequence length="411" mass="43055">MSGAVDLEGRVVVVGAGLAGAELAISLRQLGHRGPVLLIGDEPHAPYQRPPLSKAVLQGKASEHDIRVRAEAAYAKAAVDVVLGVGVRSLDPLGQTLTLTDDTVVSYDGLALTTGGRPRRLPLGDDVDVHELYRLEDAVRLRQLLRPGARLLVVGGGFIGLEVAAAGIAAGADVTLVELQERLLARSCSPALAGRLASVHRERGVDLRCGVGIVGATRRSDGAVDVSLSGGTTVVVDHLVAGVGQVPNDQLAAEAGLAVADGVLVDEGCRTSDPHVVAAGDCARQQHGWLGRLVRLESQQNATEQARTAAATLVGADPTPAGVPWFWSDQYEHKLQMAGVPEPGCQELHRGEPAGPGPLSVLYVRDDTLVGVQTLDRPRDFVAARKLMAQRARLDLGRACDPEVPLGDLVR</sequence>